<dbReference type="CDD" id="cd13833">
    <property type="entry name" value="HU_IHF_like"/>
    <property type="match status" value="1"/>
</dbReference>
<reference evidence="3" key="1">
    <citation type="journal article" date="2021" name="PeerJ">
        <title>Extensive microbial diversity within the chicken gut microbiome revealed by metagenomics and culture.</title>
        <authorList>
            <person name="Gilroy R."/>
            <person name="Ravi A."/>
            <person name="Getino M."/>
            <person name="Pursley I."/>
            <person name="Horton D.L."/>
            <person name="Alikhan N.F."/>
            <person name="Baker D."/>
            <person name="Gharbi K."/>
            <person name="Hall N."/>
            <person name="Watson M."/>
            <person name="Adriaenssens E.M."/>
            <person name="Foster-Nyarko E."/>
            <person name="Jarju S."/>
            <person name="Secka A."/>
            <person name="Antonio M."/>
            <person name="Oren A."/>
            <person name="Chaudhuri R.R."/>
            <person name="La Ragione R."/>
            <person name="Hildebrand F."/>
            <person name="Pallen M.J."/>
        </authorList>
    </citation>
    <scope>NUCLEOTIDE SEQUENCE</scope>
    <source>
        <strain evidence="3">ChiGjej6B6-14162</strain>
    </source>
</reference>
<comment type="caution">
    <text evidence="3">The sequence shown here is derived from an EMBL/GenBank/DDBJ whole genome shotgun (WGS) entry which is preliminary data.</text>
</comment>
<dbReference type="AlphaFoldDB" id="A0A9D1XB66"/>
<proteinExistence type="predicted"/>
<feature type="domain" description="DUF4469" evidence="1">
    <location>
        <begin position="136"/>
        <end position="233"/>
    </location>
</feature>
<dbReference type="EMBL" id="DXEL01000085">
    <property type="protein sequence ID" value="HIX75817.1"/>
    <property type="molecule type" value="Genomic_DNA"/>
</dbReference>
<name>A0A9D1XB66_9BACT</name>
<dbReference type="Gene3D" id="2.70.50.70">
    <property type="match status" value="1"/>
</dbReference>
<dbReference type="Pfam" id="PF14734">
    <property type="entry name" value="DUF4469"/>
    <property type="match status" value="1"/>
</dbReference>
<sequence>MRKKRPEWPVRLYPYHFKKDHHMIPRVWVPRTYDLEALIDALVADRSELSREALRSAAYQLVNKAIEQLVEGYAVSTPLGTLTPTVTGLWNFNRLSPDARAQNKASVSFSMGKELKKALENPLFRVEDRPKTGPCVTSFRDMESGKTDEVLTPGKPVIIEGKLLLMNGDSPERGLYLLDEETRETRAFIPGDRFDLPGRSRIIVTMPADLAPGRYLLAVASQCTTNPRPLKQVAWGICPKVAVVPEPSES</sequence>
<gene>
    <name evidence="3" type="ORF">H9977_12410</name>
</gene>
<organism evidence="3 4">
    <name type="scientific">Candidatus Parabacteroides intestinipullorum</name>
    <dbReference type="NCBI Taxonomy" id="2838723"/>
    <lineage>
        <taxon>Bacteria</taxon>
        <taxon>Pseudomonadati</taxon>
        <taxon>Bacteroidota</taxon>
        <taxon>Bacteroidia</taxon>
        <taxon>Bacteroidales</taxon>
        <taxon>Tannerellaceae</taxon>
        <taxon>Parabacteroides</taxon>
    </lineage>
</organism>
<dbReference type="InterPro" id="IPR027824">
    <property type="entry name" value="DUF4469"/>
</dbReference>
<feature type="domain" description="Bvu-2165-like IHF-HU-like DNA-binding" evidence="2">
    <location>
        <begin position="19"/>
        <end position="121"/>
    </location>
</feature>
<protein>
    <submittedName>
        <fullName evidence="3">DUF4469 domain-containing protein</fullName>
    </submittedName>
</protein>
<dbReference type="Proteomes" id="UP000886740">
    <property type="component" value="Unassembled WGS sequence"/>
</dbReference>
<evidence type="ECO:0000259" key="1">
    <source>
        <dbReference type="Pfam" id="PF14734"/>
    </source>
</evidence>
<evidence type="ECO:0000259" key="2">
    <source>
        <dbReference type="Pfam" id="PF14848"/>
    </source>
</evidence>
<dbReference type="CDD" id="cd12843">
    <property type="entry name" value="Bvu_2165_C_like"/>
    <property type="match status" value="1"/>
</dbReference>
<evidence type="ECO:0000313" key="3">
    <source>
        <dbReference type="EMBL" id="HIX75817.1"/>
    </source>
</evidence>
<accession>A0A9D1XB66</accession>
<evidence type="ECO:0000313" key="4">
    <source>
        <dbReference type="Proteomes" id="UP000886740"/>
    </source>
</evidence>
<dbReference type="InterPro" id="IPR049893">
    <property type="entry name" value="Bvu_2165-like_IHF-HU-DNA_bdg"/>
</dbReference>
<reference evidence="3" key="2">
    <citation type="submission" date="2021-04" db="EMBL/GenBank/DDBJ databases">
        <authorList>
            <person name="Gilroy R."/>
        </authorList>
    </citation>
    <scope>NUCLEOTIDE SEQUENCE</scope>
    <source>
        <strain evidence="3">ChiGjej6B6-14162</strain>
    </source>
</reference>
<dbReference type="Pfam" id="PF14848">
    <property type="entry name" value="HU-DNA_bdg"/>
    <property type="match status" value="1"/>
</dbReference>